<evidence type="ECO:0000313" key="3">
    <source>
        <dbReference type="EMBL" id="MFC5884177.1"/>
    </source>
</evidence>
<evidence type="ECO:0000313" key="4">
    <source>
        <dbReference type="Proteomes" id="UP001596067"/>
    </source>
</evidence>
<dbReference type="SUPFAM" id="SSF48452">
    <property type="entry name" value="TPR-like"/>
    <property type="match status" value="1"/>
</dbReference>
<dbReference type="RefSeq" id="WP_313762488.1">
    <property type="nucleotide sequence ID" value="NZ_BAAAVH010000050.1"/>
</dbReference>
<gene>
    <name evidence="3" type="ORF">ACFP0N_04145</name>
</gene>
<keyword evidence="4" id="KW-1185">Reference proteome</keyword>
<dbReference type="Pfam" id="PF03704">
    <property type="entry name" value="BTAD"/>
    <property type="match status" value="1"/>
</dbReference>
<reference evidence="4" key="1">
    <citation type="journal article" date="2019" name="Int. J. Syst. Evol. Microbiol.">
        <title>The Global Catalogue of Microorganisms (GCM) 10K type strain sequencing project: providing services to taxonomists for standard genome sequencing and annotation.</title>
        <authorList>
            <consortium name="The Broad Institute Genomics Platform"/>
            <consortium name="The Broad Institute Genome Sequencing Center for Infectious Disease"/>
            <person name="Wu L."/>
            <person name="Ma J."/>
        </authorList>
    </citation>
    <scope>NUCLEOTIDE SEQUENCE [LARGE SCALE GENOMIC DNA]</scope>
    <source>
        <strain evidence="4">CGMCC 4.1469</strain>
    </source>
</reference>
<organism evidence="3 4">
    <name type="scientific">Kitasatospora aburaviensis</name>
    <dbReference type="NCBI Taxonomy" id="67265"/>
    <lineage>
        <taxon>Bacteria</taxon>
        <taxon>Bacillati</taxon>
        <taxon>Actinomycetota</taxon>
        <taxon>Actinomycetes</taxon>
        <taxon>Kitasatosporales</taxon>
        <taxon>Streptomycetaceae</taxon>
        <taxon>Kitasatospora</taxon>
    </lineage>
</organism>
<dbReference type="PANTHER" id="PTHR35807">
    <property type="entry name" value="TRANSCRIPTIONAL REGULATOR REDD-RELATED"/>
    <property type="match status" value="1"/>
</dbReference>
<dbReference type="InterPro" id="IPR011990">
    <property type="entry name" value="TPR-like_helical_dom_sf"/>
</dbReference>
<protein>
    <submittedName>
        <fullName evidence="3">BTAD domain-containing putative transcriptional regulator</fullName>
    </submittedName>
</protein>
<evidence type="ECO:0000256" key="1">
    <source>
        <dbReference type="ARBA" id="ARBA00023012"/>
    </source>
</evidence>
<dbReference type="Proteomes" id="UP001596067">
    <property type="component" value="Unassembled WGS sequence"/>
</dbReference>
<evidence type="ECO:0000259" key="2">
    <source>
        <dbReference type="SMART" id="SM01043"/>
    </source>
</evidence>
<dbReference type="EMBL" id="JBHSOD010000003">
    <property type="protein sequence ID" value="MFC5884177.1"/>
    <property type="molecule type" value="Genomic_DNA"/>
</dbReference>
<feature type="domain" description="Bacterial transcriptional activator" evidence="2">
    <location>
        <begin position="152"/>
        <end position="289"/>
    </location>
</feature>
<keyword evidence="1" id="KW-0902">Two-component regulatory system</keyword>
<dbReference type="Gene3D" id="1.25.40.10">
    <property type="entry name" value="Tetratricopeptide repeat domain"/>
    <property type="match status" value="1"/>
</dbReference>
<name>A0ABW1EQ88_9ACTN</name>
<accession>A0ABW1EQ88</accession>
<dbReference type="InterPro" id="IPR051677">
    <property type="entry name" value="AfsR-DnrI-RedD_regulator"/>
</dbReference>
<comment type="caution">
    <text evidence="3">The sequence shown here is derived from an EMBL/GenBank/DDBJ whole genome shotgun (WGS) entry which is preliminary data.</text>
</comment>
<sequence length="296" mass="31023">MVNPTTTAACVAAAGTATAGRAAAGAESAGVTAGGAAAGGAAAAGAAVAGAAVDGGPEAGRPERPRLRLFGGFDLCCGSERRALPLNSQRLVALLALRVTASRSQAAGILWPEVSERQASGRLRTTLWRLQRTDRTILDCRGRFALAAGVEVDVTTWARGARRLLDDPDAAGPALPALRPVGDLLPGWYEDWVLAERERLRQLQLHTLETLSGRLLDQGRHADALDTALRVVQLDPTRESAHRAAIRVHLAEGNLGEVVRQFDACRTLLRRELGVGPSPQLLALLGTGAPGPERDD</sequence>
<proteinExistence type="predicted"/>
<dbReference type="InterPro" id="IPR005158">
    <property type="entry name" value="BTAD"/>
</dbReference>
<dbReference type="SMART" id="SM01043">
    <property type="entry name" value="BTAD"/>
    <property type="match status" value="1"/>
</dbReference>